<feature type="transmembrane region" description="Helical" evidence="1">
    <location>
        <begin position="122"/>
        <end position="146"/>
    </location>
</feature>
<feature type="transmembrane region" description="Helical" evidence="1">
    <location>
        <begin position="6"/>
        <end position="28"/>
    </location>
</feature>
<organism evidence="2 3">
    <name type="scientific">Ruminiclostridium cellobioparum subsp. termitidis CT1112</name>
    <dbReference type="NCBI Taxonomy" id="1195236"/>
    <lineage>
        <taxon>Bacteria</taxon>
        <taxon>Bacillati</taxon>
        <taxon>Bacillota</taxon>
        <taxon>Clostridia</taxon>
        <taxon>Eubacteriales</taxon>
        <taxon>Oscillospiraceae</taxon>
        <taxon>Ruminiclostridium</taxon>
    </lineage>
</organism>
<feature type="transmembrane region" description="Helical" evidence="1">
    <location>
        <begin position="40"/>
        <end position="61"/>
    </location>
</feature>
<keyword evidence="1" id="KW-1133">Transmembrane helix</keyword>
<dbReference type="RefSeq" id="WP_004626141.1">
    <property type="nucleotide sequence ID" value="NZ_AORV01000035.1"/>
</dbReference>
<evidence type="ECO:0000313" key="3">
    <source>
        <dbReference type="Proteomes" id="UP000014155"/>
    </source>
</evidence>
<dbReference type="AlphaFoldDB" id="S0FJ38"/>
<keyword evidence="1" id="KW-0812">Transmembrane</keyword>
<protein>
    <submittedName>
        <fullName evidence="2">QueT transporter</fullName>
    </submittedName>
</protein>
<evidence type="ECO:0000256" key="1">
    <source>
        <dbReference type="SAM" id="Phobius"/>
    </source>
</evidence>
<accession>S0FJ38</accession>
<evidence type="ECO:0000313" key="2">
    <source>
        <dbReference type="EMBL" id="EMS71722.1"/>
    </source>
</evidence>
<name>S0FJ38_RUMCE</name>
<dbReference type="EMBL" id="AORV01000035">
    <property type="protein sequence ID" value="EMS71722.1"/>
    <property type="molecule type" value="Genomic_DNA"/>
</dbReference>
<keyword evidence="1" id="KW-0472">Membrane</keyword>
<gene>
    <name evidence="2" type="ORF">CTER_2535</name>
</gene>
<keyword evidence="3" id="KW-1185">Reference proteome</keyword>
<feature type="transmembrane region" description="Helical" evidence="1">
    <location>
        <begin position="73"/>
        <end position="90"/>
    </location>
</feature>
<dbReference type="PANTHER" id="PTHR40044:SF1">
    <property type="entry name" value="INTEGRAL MEMBRANE PROTEIN"/>
    <property type="match status" value="1"/>
</dbReference>
<reference evidence="2 3" key="1">
    <citation type="journal article" date="2013" name="Genome Announc.">
        <title>Draft Genome Sequence of the Cellulolytic, Mesophilic, Anaerobic Bacterium Clostridium termitidis Strain CT1112 (DSM 5398).</title>
        <authorList>
            <person name="Lal S."/>
            <person name="Ramachandran U."/>
            <person name="Zhang X."/>
            <person name="Munir R."/>
            <person name="Sparling R."/>
            <person name="Levin D.B."/>
        </authorList>
    </citation>
    <scope>NUCLEOTIDE SEQUENCE [LARGE SCALE GENOMIC DNA]</scope>
    <source>
        <strain evidence="2 3">CT1112</strain>
    </source>
</reference>
<dbReference type="PANTHER" id="PTHR40044">
    <property type="entry name" value="INTEGRAL MEMBRANE PROTEIN-RELATED"/>
    <property type="match status" value="1"/>
</dbReference>
<dbReference type="InterPro" id="IPR010387">
    <property type="entry name" value="QueT"/>
</dbReference>
<dbReference type="Proteomes" id="UP000014155">
    <property type="component" value="Unassembled WGS sequence"/>
</dbReference>
<comment type="caution">
    <text evidence="2">The sequence shown here is derived from an EMBL/GenBank/DDBJ whole genome shotgun (WGS) entry which is preliminary data.</text>
</comment>
<feature type="transmembrane region" description="Helical" evidence="1">
    <location>
        <begin position="97"/>
        <end position="116"/>
    </location>
</feature>
<dbReference type="PATRIC" id="fig|1195236.3.peg.2855"/>
<proteinExistence type="predicted"/>
<dbReference type="Gene3D" id="1.10.1760.20">
    <property type="match status" value="1"/>
</dbReference>
<dbReference type="Pfam" id="PF06177">
    <property type="entry name" value="QueT"/>
    <property type="match status" value="1"/>
</dbReference>
<sequence length="158" mass="16949">MKTVKKITISAVIIALYVVIMFVSQGFAFGQYQIRIATSLYSLSYVYPFLIVPLGLANFLSNTVMGGLGPLDMIGGALAGIITSGAVYLVRKFNWNMWLITIPLVLGPGLLVPIWLSKLLNIPYSVLAPGLCIGQIIPAAAGVFIVQVVNKHIKGKIG</sequence>
<dbReference type="eggNOG" id="COG4708">
    <property type="taxonomic scope" value="Bacteria"/>
</dbReference>
<dbReference type="STRING" id="1195236.CTER_2535"/>